<dbReference type="KEGG" id="nli:G3M70_11155"/>
<gene>
    <name evidence="2" type="ORF">G3M70_11155</name>
</gene>
<accession>A0A7T0BWT3</accession>
<name>A0A7T0BWT3_9BACT</name>
<dbReference type="Proteomes" id="UP000594688">
    <property type="component" value="Chromosome"/>
</dbReference>
<feature type="compositionally biased region" description="Pro residues" evidence="1">
    <location>
        <begin position="516"/>
        <end position="531"/>
    </location>
</feature>
<organism evidence="2 3">
    <name type="scientific">Candidatus Nitronauta litoralis</name>
    <dbReference type="NCBI Taxonomy" id="2705533"/>
    <lineage>
        <taxon>Bacteria</taxon>
        <taxon>Pseudomonadati</taxon>
        <taxon>Nitrospinota/Tectimicrobiota group</taxon>
        <taxon>Nitrospinota</taxon>
        <taxon>Nitrospinia</taxon>
        <taxon>Nitrospinales</taxon>
        <taxon>Nitrospinaceae</taxon>
        <taxon>Candidatus Nitronauta</taxon>
    </lineage>
</organism>
<feature type="region of interest" description="Disordered" evidence="1">
    <location>
        <begin position="513"/>
        <end position="534"/>
    </location>
</feature>
<proteinExistence type="predicted"/>
<reference evidence="2 3" key="1">
    <citation type="submission" date="2020-02" db="EMBL/GenBank/DDBJ databases">
        <title>Genomic and physiological characterization of two novel Nitrospinaceae genera.</title>
        <authorList>
            <person name="Mueller A.J."/>
            <person name="Jung M.-Y."/>
            <person name="Strachan C.R."/>
            <person name="Herbold C.W."/>
            <person name="Kirkegaard R.H."/>
            <person name="Daims H."/>
        </authorList>
    </citation>
    <scope>NUCLEOTIDE SEQUENCE [LARGE SCALE GENOMIC DNA]</scope>
    <source>
        <strain evidence="2">EB</strain>
    </source>
</reference>
<dbReference type="AlphaFoldDB" id="A0A7T0BWT3"/>
<sequence length="762" mass="84437">MAYSNLNADKLYSLLPVYLRERDVENGEPLRALLGIIEKQADAIETDIQKLGENAFIETSENWVIPYIGDLVGTTPLFDENQVRDGNTAGELFPDLTGPSLRPSIGLGNRADVAKTIYYRRRKGTLPMLEELARDVTGWSAHAVEFFELLIWNQWIRNHLRPHSTGTPDLRSIEKMDRLDRAFDEIAHTVDVRHISQHEGWHNIKNIGFFLWRLHAYRMEYVQPRRLGGDGDFRYHFSPLGNSAPLFSRHRREGDETGLATELHVPQPIRPVRFYEDLQIYNDLQVPRPGFTEFYGLFNQETGFNVAPAPSFHVKVDDDPILADNVICRNLSTWSQPPDDKIAIDVELGRLALGQDYLPSNKIEVFYHYGFPANLGGGPYARRAWLTRTELSDSVLIVNGSGEANTFPTINDALNQWVANGGEDTIIRITDNRTYEETIAIDTQPAGGNFLVIEAADETRPHLQLDGPMTLAGDRQDFSFTLGGLLIEGQIEVTGSLGRLRLLHSTVVPGVSIAESPPPEPPAPPAPPAAIPGPSISAAELKADGSPANTEFSLELAFSITGPLRVPVHSQGIYALDSIIDGVGQDAIAGTGANQHGPPVNLERVTARGNVHVRQINLATELIVDGLIRAERIQTGCVRFSYIQPGSKTPRRYRCQPDLAEKIAIAEEEKNTGGALDPLEEKDVRARVRSRVKPEFTAEDYGLPAYLQLSLGGPPEIATGAEDGSEMGVYCHLKQPQRESNLKIRLGEYLPFGLEYGIIYVT</sequence>
<protein>
    <submittedName>
        <fullName evidence="2">Uncharacterized protein</fullName>
    </submittedName>
</protein>
<dbReference type="EMBL" id="CP048685">
    <property type="protein sequence ID" value="QPJ62396.1"/>
    <property type="molecule type" value="Genomic_DNA"/>
</dbReference>
<evidence type="ECO:0000256" key="1">
    <source>
        <dbReference type="SAM" id="MobiDB-lite"/>
    </source>
</evidence>
<evidence type="ECO:0000313" key="2">
    <source>
        <dbReference type="EMBL" id="QPJ62396.1"/>
    </source>
</evidence>
<evidence type="ECO:0000313" key="3">
    <source>
        <dbReference type="Proteomes" id="UP000594688"/>
    </source>
</evidence>